<dbReference type="Proteomes" id="UP000789920">
    <property type="component" value="Unassembled WGS sequence"/>
</dbReference>
<feature type="non-terminal residue" evidence="1">
    <location>
        <position position="221"/>
    </location>
</feature>
<sequence>MAKKKKLTTLQHGGILYSRNRGESYSTIARNVKCRKTTVHDILKRTEAETTIVKKHPGRKPIFDTPALEELKRLVIQDTNYSHLSAHKSFFRQFLSSHNIRVWCTPAKEFVESCLVPTVDRSPGLYTQLMRKYGISAIHQLVPNGKAIDFFDNAGISMLSWPPQSPDLNPLENLWQEVESRLHSSLDKLTSIEDLEEKVKATWNSIPPRYYYGLVNSMSNQ</sequence>
<evidence type="ECO:0000313" key="2">
    <source>
        <dbReference type="Proteomes" id="UP000789920"/>
    </source>
</evidence>
<evidence type="ECO:0000313" key="1">
    <source>
        <dbReference type="EMBL" id="CAG8794345.1"/>
    </source>
</evidence>
<gene>
    <name evidence="1" type="ORF">RPERSI_LOCUS19743</name>
</gene>
<comment type="caution">
    <text evidence="1">The sequence shown here is derived from an EMBL/GenBank/DDBJ whole genome shotgun (WGS) entry which is preliminary data.</text>
</comment>
<organism evidence="1 2">
    <name type="scientific">Racocetra persica</name>
    <dbReference type="NCBI Taxonomy" id="160502"/>
    <lineage>
        <taxon>Eukaryota</taxon>
        <taxon>Fungi</taxon>
        <taxon>Fungi incertae sedis</taxon>
        <taxon>Mucoromycota</taxon>
        <taxon>Glomeromycotina</taxon>
        <taxon>Glomeromycetes</taxon>
        <taxon>Diversisporales</taxon>
        <taxon>Gigasporaceae</taxon>
        <taxon>Racocetra</taxon>
    </lineage>
</organism>
<keyword evidence="2" id="KW-1185">Reference proteome</keyword>
<proteinExistence type="predicted"/>
<protein>
    <submittedName>
        <fullName evidence="1">8069_t:CDS:1</fullName>
    </submittedName>
</protein>
<accession>A0ACA9RID9</accession>
<dbReference type="EMBL" id="CAJVQC010054585">
    <property type="protein sequence ID" value="CAG8794345.1"/>
    <property type="molecule type" value="Genomic_DNA"/>
</dbReference>
<name>A0ACA9RID9_9GLOM</name>
<reference evidence="1" key="1">
    <citation type="submission" date="2021-06" db="EMBL/GenBank/DDBJ databases">
        <authorList>
            <person name="Kallberg Y."/>
            <person name="Tangrot J."/>
            <person name="Rosling A."/>
        </authorList>
    </citation>
    <scope>NUCLEOTIDE SEQUENCE</scope>
    <source>
        <strain evidence="1">MA461A</strain>
    </source>
</reference>